<sequence length="85" mass="9333">MCLFFKSGRAMLRLDRNDTIASQKTGAGNALVTPLVFWVSMGGGDCLPSGDTSAPLLAYTIKNNLIYRPTHSNNAFFSHQSFNYL</sequence>
<evidence type="ECO:0000313" key="1">
    <source>
        <dbReference type="EMBL" id="SOQ57744.1"/>
    </source>
</evidence>
<accession>A0A2H1WZC9</accession>
<dbReference type="EMBL" id="ODYU01011794">
    <property type="protein sequence ID" value="SOQ57744.1"/>
    <property type="molecule type" value="Genomic_DNA"/>
</dbReference>
<protein>
    <submittedName>
        <fullName evidence="1">SFRICE_040697</fullName>
    </submittedName>
</protein>
<dbReference type="AlphaFoldDB" id="A0A2H1WZC9"/>
<name>A0A2H1WZC9_SPOFR</name>
<reference evidence="1" key="1">
    <citation type="submission" date="2016-07" db="EMBL/GenBank/DDBJ databases">
        <authorList>
            <person name="Bretaudeau A."/>
        </authorList>
    </citation>
    <scope>NUCLEOTIDE SEQUENCE</scope>
    <source>
        <strain evidence="1">Rice</strain>
        <tissue evidence="1">Whole body</tissue>
    </source>
</reference>
<organism evidence="1">
    <name type="scientific">Spodoptera frugiperda</name>
    <name type="common">Fall armyworm</name>
    <dbReference type="NCBI Taxonomy" id="7108"/>
    <lineage>
        <taxon>Eukaryota</taxon>
        <taxon>Metazoa</taxon>
        <taxon>Ecdysozoa</taxon>
        <taxon>Arthropoda</taxon>
        <taxon>Hexapoda</taxon>
        <taxon>Insecta</taxon>
        <taxon>Pterygota</taxon>
        <taxon>Neoptera</taxon>
        <taxon>Endopterygota</taxon>
        <taxon>Lepidoptera</taxon>
        <taxon>Glossata</taxon>
        <taxon>Ditrysia</taxon>
        <taxon>Noctuoidea</taxon>
        <taxon>Noctuidae</taxon>
        <taxon>Amphipyrinae</taxon>
        <taxon>Spodoptera</taxon>
    </lineage>
</organism>
<gene>
    <name evidence="1" type="ORF">SFRICE_040697</name>
</gene>
<proteinExistence type="predicted"/>